<keyword evidence="8" id="KW-1185">Reference proteome</keyword>
<keyword evidence="4" id="KW-0547">Nucleotide-binding</keyword>
<protein>
    <recommendedName>
        <fullName evidence="1">1-phosphatidylinositol-4-phosphate 5-kinase</fullName>
        <ecNumber evidence="1">2.7.1.68</ecNumber>
    </recommendedName>
</protein>
<evidence type="ECO:0000256" key="5">
    <source>
        <dbReference type="SAM" id="MobiDB-lite"/>
    </source>
</evidence>
<feature type="region of interest" description="Disordered" evidence="5">
    <location>
        <begin position="476"/>
        <end position="500"/>
    </location>
</feature>
<evidence type="ECO:0000256" key="2">
    <source>
        <dbReference type="ARBA" id="ARBA00022737"/>
    </source>
</evidence>
<feature type="region of interest" description="Disordered" evidence="5">
    <location>
        <begin position="533"/>
        <end position="596"/>
    </location>
</feature>
<dbReference type="Proteomes" id="UP001177003">
    <property type="component" value="Chromosome 9"/>
</dbReference>
<dbReference type="AlphaFoldDB" id="A0AA35ZYR3"/>
<keyword evidence="4" id="KW-0808">Transferase</keyword>
<keyword evidence="4" id="KW-0067">ATP-binding</keyword>
<dbReference type="SMART" id="SM00698">
    <property type="entry name" value="MORN"/>
    <property type="match status" value="8"/>
</dbReference>
<keyword evidence="3 4" id="KW-0418">Kinase</keyword>
<feature type="compositionally biased region" description="Low complexity" evidence="5">
    <location>
        <begin position="533"/>
        <end position="548"/>
    </location>
</feature>
<dbReference type="SUPFAM" id="SSF82185">
    <property type="entry name" value="Histone H3 K4-specific methyltransferase SET7/9 N-terminal domain"/>
    <property type="match status" value="2"/>
</dbReference>
<feature type="region of interest" description="Disordered" evidence="5">
    <location>
        <begin position="57"/>
        <end position="96"/>
    </location>
</feature>
<dbReference type="InterPro" id="IPR023610">
    <property type="entry name" value="PInositol-4/5-P-5/4-kinase"/>
</dbReference>
<dbReference type="InterPro" id="IPR002498">
    <property type="entry name" value="PInositol-4-P-4/5-kinase_core"/>
</dbReference>
<dbReference type="GO" id="GO:0016308">
    <property type="term" value="F:1-phosphatidylinositol-4-phosphate 5-kinase activity"/>
    <property type="evidence" value="ECO:0007669"/>
    <property type="project" value="UniProtKB-EC"/>
</dbReference>
<dbReference type="Pfam" id="PF02493">
    <property type="entry name" value="MORN"/>
    <property type="match status" value="7"/>
</dbReference>
<evidence type="ECO:0000259" key="6">
    <source>
        <dbReference type="PROSITE" id="PS51455"/>
    </source>
</evidence>
<gene>
    <name evidence="7" type="ORF">LSALG_LOCUS39950</name>
</gene>
<dbReference type="EC" id="2.7.1.68" evidence="1"/>
<feature type="compositionally biased region" description="Basic and acidic residues" evidence="5">
    <location>
        <begin position="486"/>
        <end position="500"/>
    </location>
</feature>
<feature type="region of interest" description="Disordered" evidence="5">
    <location>
        <begin position="209"/>
        <end position="229"/>
    </location>
</feature>
<dbReference type="PANTHER" id="PTHR23086">
    <property type="entry name" value="PHOSPHATIDYLINOSITOL-4-PHOSPHATE 5-KINASE"/>
    <property type="match status" value="1"/>
</dbReference>
<feature type="compositionally biased region" description="Low complexity" evidence="5">
    <location>
        <begin position="23"/>
        <end position="39"/>
    </location>
</feature>
<dbReference type="InterPro" id="IPR027483">
    <property type="entry name" value="PInositol-4-P-4/5-kinase_C_sf"/>
</dbReference>
<evidence type="ECO:0000256" key="3">
    <source>
        <dbReference type="ARBA" id="ARBA00022777"/>
    </source>
</evidence>
<dbReference type="GO" id="GO:0005886">
    <property type="term" value="C:plasma membrane"/>
    <property type="evidence" value="ECO:0007669"/>
    <property type="project" value="TreeGrafter"/>
</dbReference>
<organism evidence="7 8">
    <name type="scientific">Lactuca saligna</name>
    <name type="common">Willowleaf lettuce</name>
    <dbReference type="NCBI Taxonomy" id="75948"/>
    <lineage>
        <taxon>Eukaryota</taxon>
        <taxon>Viridiplantae</taxon>
        <taxon>Streptophyta</taxon>
        <taxon>Embryophyta</taxon>
        <taxon>Tracheophyta</taxon>
        <taxon>Spermatophyta</taxon>
        <taxon>Magnoliopsida</taxon>
        <taxon>eudicotyledons</taxon>
        <taxon>Gunneridae</taxon>
        <taxon>Pentapetalae</taxon>
        <taxon>asterids</taxon>
        <taxon>campanulids</taxon>
        <taxon>Asterales</taxon>
        <taxon>Asteraceae</taxon>
        <taxon>Cichorioideae</taxon>
        <taxon>Cichorieae</taxon>
        <taxon>Lactucinae</taxon>
        <taxon>Lactuca</taxon>
    </lineage>
</organism>
<dbReference type="Gene3D" id="3.30.810.10">
    <property type="entry name" value="2-Layer Sandwich"/>
    <property type="match status" value="1"/>
</dbReference>
<feature type="compositionally biased region" description="Polar residues" evidence="5">
    <location>
        <begin position="557"/>
        <end position="568"/>
    </location>
</feature>
<evidence type="ECO:0000313" key="8">
    <source>
        <dbReference type="Proteomes" id="UP001177003"/>
    </source>
</evidence>
<dbReference type="InterPro" id="IPR003409">
    <property type="entry name" value="MORN"/>
</dbReference>
<feature type="domain" description="PIPK" evidence="6">
    <location>
        <begin position="609"/>
        <end position="984"/>
    </location>
</feature>
<reference evidence="7" key="1">
    <citation type="submission" date="2023-04" db="EMBL/GenBank/DDBJ databases">
        <authorList>
            <person name="Vijverberg K."/>
            <person name="Xiong W."/>
            <person name="Schranz E."/>
        </authorList>
    </citation>
    <scope>NUCLEOTIDE SEQUENCE</scope>
</reference>
<dbReference type="GO" id="GO:0046854">
    <property type="term" value="P:phosphatidylinositol phosphate biosynthetic process"/>
    <property type="evidence" value="ECO:0007669"/>
    <property type="project" value="TreeGrafter"/>
</dbReference>
<dbReference type="PROSITE" id="PS51455">
    <property type="entry name" value="PIPK"/>
    <property type="match status" value="1"/>
</dbReference>
<evidence type="ECO:0000256" key="4">
    <source>
        <dbReference type="PROSITE-ProRule" id="PRU00781"/>
    </source>
</evidence>
<feature type="compositionally biased region" description="Low complexity" evidence="5">
    <location>
        <begin position="579"/>
        <end position="594"/>
    </location>
</feature>
<feature type="region of interest" description="Disordered" evidence="5">
    <location>
        <begin position="1"/>
        <end position="39"/>
    </location>
</feature>
<dbReference type="GO" id="GO:0005524">
    <property type="term" value="F:ATP binding"/>
    <property type="evidence" value="ECO:0007669"/>
    <property type="project" value="UniProtKB-UniRule"/>
</dbReference>
<dbReference type="EMBL" id="OX465085">
    <property type="protein sequence ID" value="CAI9301394.1"/>
    <property type="molecule type" value="Genomic_DNA"/>
</dbReference>
<dbReference type="Gene3D" id="3.30.800.10">
    <property type="entry name" value="Phosphatidylinositol Phosphate Kinase II Beta"/>
    <property type="match status" value="1"/>
</dbReference>
<name>A0AA35ZYR3_LACSI</name>
<feature type="compositionally biased region" description="Pro residues" evidence="5">
    <location>
        <begin position="76"/>
        <end position="94"/>
    </location>
</feature>
<dbReference type="SUPFAM" id="SSF56104">
    <property type="entry name" value="SAICAR synthase-like"/>
    <property type="match status" value="1"/>
</dbReference>
<dbReference type="SMART" id="SM00330">
    <property type="entry name" value="PIPKc"/>
    <property type="match status" value="1"/>
</dbReference>
<proteinExistence type="predicted"/>
<dbReference type="Pfam" id="PF01504">
    <property type="entry name" value="PIP5K"/>
    <property type="match status" value="1"/>
</dbReference>
<accession>A0AA35ZYR3</accession>
<feature type="compositionally biased region" description="Basic and acidic residues" evidence="5">
    <location>
        <begin position="215"/>
        <end position="226"/>
    </location>
</feature>
<dbReference type="CDD" id="cd17302">
    <property type="entry name" value="PIPKc_AtPIP5K_like"/>
    <property type="match status" value="1"/>
</dbReference>
<evidence type="ECO:0000256" key="1">
    <source>
        <dbReference type="ARBA" id="ARBA00012172"/>
    </source>
</evidence>
<dbReference type="Gene3D" id="2.20.110.10">
    <property type="entry name" value="Histone H3 K4-specific methyltransferase SET7/9 N-terminal domain"/>
    <property type="match status" value="2"/>
</dbReference>
<sequence length="989" mass="111685">MPSAQLLLSTYNDGSPSIHDVIPSSPISAPAAPPLSSTDSAPCTLCPTHVTAIPAHPIPTPPTLAHGESAPVNQLQPPPVDSPQPAASPQPPGHPMMTRYRNVLDAVCRLHKEFYKKLVPILDDETDERWRWFKGCLGALDRTYIKVNVPAAKRKAYRTCKGEICTNVLGVCSRDLQFIHVLAGWEGSAADSPVLRDAISRPHGLKIPHGGIDLSGEREQREEGSRTRKKGRIKIERELEKPFPRLHVVNYNGRNQAWEATVRKTHAARRQASNIFSSSPVANMDEEDEIHASGEVFHAERYLPNGDYYTGHWLDNFPHGFGKYWWTDGCMYVGDWYRGKTMGKGTFSWPSGANYQGEFKSGYMDGEGIYTGPNGDTYKGSWVMNLKHGHGVKEYTNGDIYDGEWCGGLQEGNGKYQWKDGNCYDGEWKNGMMSGMGKLVWSNGNTFEGLWDDGIPSGHGRFKWADGSFYEGNWSKDAADQNGDYHPSDDNSKDEHKDWSQEQVYEVDLKECEICPLDKVPILPSHKKLAVWRSTKGSSSTASTSDTAPRSRRMSIDGSSFDVSSTVEEANLKARDDTSFSSPSPSNSSVEASPIQIPKVVKKQGDIISKGHKNYELMLNLQLGIRHSVGRPGPTPSLDLKPSAFNPKEKVWTRFPPEGSKYTPPHQSCEFKWKDYCPLVFRTLRMLFKVDAAEYMLSMCGNDSLRELSSPGKSGSFFYLSYDDRYMIKTIKKAEVKVILRMLSAYFNHFRQYENTLLTKFFGLHCVRLTGAAQRKVRFIIMGNLFCTNHTIHRRFDLKGSSLGRLTDKPESEIEATTILKDLDLKYFFRLPKTWNEEFRRQIEKDSDFLEQERIMDYSLLVGLHFREPSHLTPVGDGAVEDSYSVADMDKLLSDPSGHQLGIGMQARIEKMERTIETELIGEPTGECYDVVMFFGIIDILQDYDITKKLEHAYKSMHYDPTSISAVDPRQYAKRFHDFILTIFKEDDQ</sequence>
<feature type="compositionally biased region" description="Polar residues" evidence="5">
    <location>
        <begin position="1"/>
        <end position="15"/>
    </location>
</feature>
<dbReference type="InterPro" id="IPR027484">
    <property type="entry name" value="PInositol-4-P-5-kinase_N"/>
</dbReference>
<dbReference type="PANTHER" id="PTHR23086:SF29">
    <property type="entry name" value="PHOSPHATIDYLINOSITOL 4-PHOSPHATE 5-KINASE 4"/>
    <property type="match status" value="1"/>
</dbReference>
<evidence type="ECO:0000313" key="7">
    <source>
        <dbReference type="EMBL" id="CAI9301394.1"/>
    </source>
</evidence>
<keyword evidence="2" id="KW-0677">Repeat</keyword>